<dbReference type="Proteomes" id="UP000076577">
    <property type="component" value="Unassembled WGS sequence"/>
</dbReference>
<organism evidence="5 6">
    <name type="scientific">Pseudovibrio axinellae</name>
    <dbReference type="NCBI Taxonomy" id="989403"/>
    <lineage>
        <taxon>Bacteria</taxon>
        <taxon>Pseudomonadati</taxon>
        <taxon>Pseudomonadota</taxon>
        <taxon>Alphaproteobacteria</taxon>
        <taxon>Hyphomicrobiales</taxon>
        <taxon>Stappiaceae</taxon>
        <taxon>Pseudovibrio</taxon>
    </lineage>
</organism>
<evidence type="ECO:0000313" key="6">
    <source>
        <dbReference type="Proteomes" id="UP000076577"/>
    </source>
</evidence>
<keyword evidence="1" id="KW-0805">Transcription regulation</keyword>
<dbReference type="InterPro" id="IPR011008">
    <property type="entry name" value="Dimeric_a/b-barrel"/>
</dbReference>
<dbReference type="InterPro" id="IPR019887">
    <property type="entry name" value="Tscrpt_reg_AsnC/Lrp_C"/>
</dbReference>
<accession>A0A166A414</accession>
<evidence type="ECO:0000256" key="3">
    <source>
        <dbReference type="ARBA" id="ARBA00023163"/>
    </source>
</evidence>
<proteinExistence type="predicted"/>
<evidence type="ECO:0000313" key="5">
    <source>
        <dbReference type="EMBL" id="KZL20602.1"/>
    </source>
</evidence>
<dbReference type="STRING" id="989403.SAMN05421798_107289"/>
<feature type="domain" description="HTH asnC-type" evidence="4">
    <location>
        <begin position="4"/>
        <end position="65"/>
    </location>
</feature>
<dbReference type="InterPro" id="IPR019888">
    <property type="entry name" value="Tscrpt_reg_AsnC-like"/>
</dbReference>
<keyword evidence="3" id="KW-0804">Transcription</keyword>
<dbReference type="Gene3D" id="3.30.70.920">
    <property type="match status" value="1"/>
</dbReference>
<comment type="caution">
    <text evidence="5">The sequence shown here is derived from an EMBL/GenBank/DDBJ whole genome shotgun (WGS) entry which is preliminary data.</text>
</comment>
<sequence>MIELDQFDLKLLAALQEDASQTNQELGDVIHLSASQVSRRRTRLEQERVIRRYKADLSPEYLGLDVIAFVGVALATHNKENAKLFRDLVRTIPNVQEAYAMTGDMDYMLKIRVRDLKALSDVINNDLLPHEAVQNVRSSIAMDTLRDDNHLPLTG</sequence>
<dbReference type="InterPro" id="IPR000485">
    <property type="entry name" value="AsnC-type_HTH_dom"/>
</dbReference>
<dbReference type="GO" id="GO:0005829">
    <property type="term" value="C:cytosol"/>
    <property type="evidence" value="ECO:0007669"/>
    <property type="project" value="TreeGrafter"/>
</dbReference>
<protein>
    <submittedName>
        <fullName evidence="5">Leucine-responsive regulatory protein</fullName>
    </submittedName>
</protein>
<evidence type="ECO:0000256" key="2">
    <source>
        <dbReference type="ARBA" id="ARBA00023125"/>
    </source>
</evidence>
<dbReference type="OrthoDB" id="9803143at2"/>
<dbReference type="InterPro" id="IPR036390">
    <property type="entry name" value="WH_DNA-bd_sf"/>
</dbReference>
<dbReference type="Pfam" id="PF13404">
    <property type="entry name" value="HTH_AsnC-type"/>
    <property type="match status" value="1"/>
</dbReference>
<gene>
    <name evidence="5" type="primary">lrp_5</name>
    <name evidence="5" type="ORF">PsAD2_01088</name>
</gene>
<keyword evidence="6" id="KW-1185">Reference proteome</keyword>
<dbReference type="SMART" id="SM00344">
    <property type="entry name" value="HTH_ASNC"/>
    <property type="match status" value="1"/>
</dbReference>
<dbReference type="SUPFAM" id="SSF46785">
    <property type="entry name" value="Winged helix' DNA-binding domain"/>
    <property type="match status" value="1"/>
</dbReference>
<keyword evidence="2" id="KW-0238">DNA-binding</keyword>
<dbReference type="PANTHER" id="PTHR30154">
    <property type="entry name" value="LEUCINE-RESPONSIVE REGULATORY PROTEIN"/>
    <property type="match status" value="1"/>
</dbReference>
<dbReference type="SUPFAM" id="SSF54909">
    <property type="entry name" value="Dimeric alpha+beta barrel"/>
    <property type="match status" value="1"/>
</dbReference>
<dbReference type="PATRIC" id="fig|989403.3.peg.1172"/>
<dbReference type="RefSeq" id="WP_068003458.1">
    <property type="nucleotide sequence ID" value="NZ_FOFM01000007.1"/>
</dbReference>
<dbReference type="PROSITE" id="PS50956">
    <property type="entry name" value="HTH_ASNC_2"/>
    <property type="match status" value="1"/>
</dbReference>
<dbReference type="GO" id="GO:0043200">
    <property type="term" value="P:response to amino acid"/>
    <property type="evidence" value="ECO:0007669"/>
    <property type="project" value="TreeGrafter"/>
</dbReference>
<dbReference type="AlphaFoldDB" id="A0A166A414"/>
<name>A0A166A414_9HYPH</name>
<dbReference type="GO" id="GO:0043565">
    <property type="term" value="F:sequence-specific DNA binding"/>
    <property type="evidence" value="ECO:0007669"/>
    <property type="project" value="InterPro"/>
</dbReference>
<evidence type="ECO:0000256" key="1">
    <source>
        <dbReference type="ARBA" id="ARBA00023015"/>
    </source>
</evidence>
<dbReference type="InterPro" id="IPR036388">
    <property type="entry name" value="WH-like_DNA-bd_sf"/>
</dbReference>
<dbReference type="Gene3D" id="1.10.10.10">
    <property type="entry name" value="Winged helix-like DNA-binding domain superfamily/Winged helix DNA-binding domain"/>
    <property type="match status" value="1"/>
</dbReference>
<dbReference type="PANTHER" id="PTHR30154:SF46">
    <property type="entry name" value="TRANSCRIPTIONAL REGULATORY PROTEIN"/>
    <property type="match status" value="1"/>
</dbReference>
<dbReference type="Pfam" id="PF01037">
    <property type="entry name" value="AsnC_trans_reg"/>
    <property type="match status" value="1"/>
</dbReference>
<evidence type="ECO:0000259" key="4">
    <source>
        <dbReference type="PROSITE" id="PS50956"/>
    </source>
</evidence>
<reference evidence="5 6" key="1">
    <citation type="journal article" date="2016" name="Front. Microbiol.">
        <title>Comparative Genomic Analysis Reveals a Diverse Repertoire of Genes Involved in Prokaryote-Eukaryote Interactions within the Pseudovibrio Genus.</title>
        <authorList>
            <person name="Romano S."/>
            <person name="Fernandez-Guerra A."/>
            <person name="Reen F.J."/>
            <person name="Glockner F.O."/>
            <person name="Crowley S.P."/>
            <person name="O'Sullivan O."/>
            <person name="Cotter P.D."/>
            <person name="Adams C."/>
            <person name="Dobson A.D."/>
            <person name="O'Gara F."/>
        </authorList>
    </citation>
    <scope>NUCLEOTIDE SEQUENCE [LARGE SCALE GENOMIC DNA]</scope>
    <source>
        <strain evidence="5 6">Ad2</strain>
    </source>
</reference>
<dbReference type="EMBL" id="LMCB01000006">
    <property type="protein sequence ID" value="KZL20602.1"/>
    <property type="molecule type" value="Genomic_DNA"/>
</dbReference>